<dbReference type="EMBL" id="JGZD01000009">
    <property type="protein sequence ID" value="KFI72531.1"/>
    <property type="molecule type" value="Genomic_DNA"/>
</dbReference>
<dbReference type="SMART" id="SM00797">
    <property type="entry name" value="AHS2"/>
    <property type="match status" value="1"/>
</dbReference>
<dbReference type="InterPro" id="IPR003833">
    <property type="entry name" value="CT_C_D"/>
</dbReference>
<proteinExistence type="predicted"/>
<keyword evidence="1" id="KW-0547">Nucleotide-binding</keyword>
<feature type="domain" description="Carboxyltransferase" evidence="5">
    <location>
        <begin position="5"/>
        <end position="231"/>
    </location>
</feature>
<dbReference type="GO" id="GO:0005524">
    <property type="term" value="F:ATP binding"/>
    <property type="evidence" value="ECO:0007669"/>
    <property type="project" value="UniProtKB-KW"/>
</dbReference>
<dbReference type="InterPro" id="IPR029000">
    <property type="entry name" value="Cyclophilin-like_dom_sf"/>
</dbReference>
<keyword evidence="7" id="KW-0436">Ligase</keyword>
<dbReference type="SMART" id="SM00796">
    <property type="entry name" value="AHS1"/>
    <property type="match status" value="1"/>
</dbReference>
<dbReference type="RefSeq" id="WP_022860554.1">
    <property type="nucleotide sequence ID" value="NZ_JGZD01000009.1"/>
</dbReference>
<evidence type="ECO:0000256" key="4">
    <source>
        <dbReference type="SAM" id="MobiDB-lite"/>
    </source>
</evidence>
<dbReference type="eggNOG" id="COG1984">
    <property type="taxonomic scope" value="Bacteria"/>
</dbReference>
<sequence length="647" mass="66935">MTRSMRIMTAGRSALLVEVDDLASAIELGESLRVWRAHGSSALRDVIPAARTVMVRYDPVLATREDIESALHDLPPVEDHGSDGRDVTIPVVYDGADVDAVARMWGVSADAVVGWHAARCWSAAFPGFAPGFMYLVRDGGVRRGGGARRLGNGDGGAAEGNDTAEGNGTAEEDGHDVPRRATPRLHVPAGAVGLAGRFSGVYPRDSSGGWRLIGTADAVMWDESRDPPALLRPGDRVLFTPVRGRVHVHAVTGTESGESVAMASVTAPSVTAPSVTTTAVTAPPSGVPKRMHGHPVDYGRPGPRVIIERTGMAALFEDDGRSSSDMGVTGSGAADPVALHQANDLVGNDPGTAAIEITAGGARLRAVGDVVVAVAGAKTPLSIATEDGRMLPIMDQRPVLLMDGESLVMGRPVMGWRDYIAVQGGFRVTAVVGSASRDTMSGIGPRPLAPGDAVDIARGPHTTVGEPSVWPSLPMSGRTTTLDVVLGPRDDWFSRDGIAGFLSTRWTVTPQSNRVGLRLAGGRPVGGRIDGELPSEATVPGSIEIPSDGMPVVFLRDQPVTGGYPVVAVLTEDSLRLAGQLPVGAEITFRAVGSSAGADGRIDDAAMTDRSAVAACSAVASQPGKASRSDDGADADDGDGDGKDIRA</sequence>
<dbReference type="PANTHER" id="PTHR43309:SF3">
    <property type="entry name" value="5-OXOPROLINASE SUBUNIT C"/>
    <property type="match status" value="1"/>
</dbReference>
<dbReference type="SUPFAM" id="SSF50891">
    <property type="entry name" value="Cyclophilin-like"/>
    <property type="match status" value="3"/>
</dbReference>
<evidence type="ECO:0000313" key="7">
    <source>
        <dbReference type="EMBL" id="KFI72531.1"/>
    </source>
</evidence>
<dbReference type="EC" id="6.3.4.6" evidence="7"/>
<dbReference type="GO" id="GO:0004039">
    <property type="term" value="F:allophanate hydrolase activity"/>
    <property type="evidence" value="ECO:0007669"/>
    <property type="project" value="UniProtKB-EC"/>
</dbReference>
<feature type="region of interest" description="Disordered" evidence="4">
    <location>
        <begin position="618"/>
        <end position="647"/>
    </location>
</feature>
<dbReference type="STRING" id="1693.BMIN_0427"/>
<dbReference type="Pfam" id="PF02626">
    <property type="entry name" value="CT_A_B"/>
    <property type="match status" value="1"/>
</dbReference>
<feature type="region of interest" description="Disordered" evidence="4">
    <location>
        <begin position="147"/>
        <end position="181"/>
    </location>
</feature>
<evidence type="ECO:0000256" key="1">
    <source>
        <dbReference type="ARBA" id="ARBA00022741"/>
    </source>
</evidence>
<evidence type="ECO:0000256" key="3">
    <source>
        <dbReference type="ARBA" id="ARBA00022840"/>
    </source>
</evidence>
<keyword evidence="2 7" id="KW-0378">Hydrolase</keyword>
<dbReference type="Gene3D" id="3.30.1360.40">
    <property type="match status" value="1"/>
</dbReference>
<feature type="domain" description="Carboxyltransferase" evidence="6">
    <location>
        <begin position="325"/>
        <end position="606"/>
    </location>
</feature>
<dbReference type="Gene3D" id="2.40.100.10">
    <property type="entry name" value="Cyclophilin-like"/>
    <property type="match status" value="2"/>
</dbReference>
<organism evidence="7 8">
    <name type="scientific">Bifidobacterium minimum</name>
    <dbReference type="NCBI Taxonomy" id="1693"/>
    <lineage>
        <taxon>Bacteria</taxon>
        <taxon>Bacillati</taxon>
        <taxon>Actinomycetota</taxon>
        <taxon>Actinomycetes</taxon>
        <taxon>Bifidobacteriales</taxon>
        <taxon>Bifidobacteriaceae</taxon>
        <taxon>Bifidobacterium</taxon>
    </lineage>
</organism>
<feature type="compositionally biased region" description="Gly residues" evidence="4">
    <location>
        <begin position="147"/>
        <end position="158"/>
    </location>
</feature>
<feature type="region of interest" description="Disordered" evidence="4">
    <location>
        <begin position="276"/>
        <end position="301"/>
    </location>
</feature>
<keyword evidence="3" id="KW-0067">ATP-binding</keyword>
<dbReference type="SUPFAM" id="SSF160467">
    <property type="entry name" value="PH0987 N-terminal domain-like"/>
    <property type="match status" value="1"/>
</dbReference>
<comment type="caution">
    <text evidence="7">The sequence shown here is derived from an EMBL/GenBank/DDBJ whole genome shotgun (WGS) entry which is preliminary data.</text>
</comment>
<dbReference type="PANTHER" id="PTHR43309">
    <property type="entry name" value="5-OXOPROLINASE SUBUNIT C"/>
    <property type="match status" value="1"/>
</dbReference>
<evidence type="ECO:0000313" key="8">
    <source>
        <dbReference type="Proteomes" id="UP000029014"/>
    </source>
</evidence>
<dbReference type="GO" id="GO:0004847">
    <property type="term" value="F:urea carboxylase activity"/>
    <property type="evidence" value="ECO:0007669"/>
    <property type="project" value="UniProtKB-EC"/>
</dbReference>
<evidence type="ECO:0000259" key="5">
    <source>
        <dbReference type="SMART" id="SM00796"/>
    </source>
</evidence>
<dbReference type="InterPro" id="IPR003778">
    <property type="entry name" value="CT_A_B"/>
</dbReference>
<name>A0A087BND1_9BIFI</name>
<evidence type="ECO:0000259" key="6">
    <source>
        <dbReference type="SMART" id="SM00797"/>
    </source>
</evidence>
<keyword evidence="8" id="KW-1185">Reference proteome</keyword>
<evidence type="ECO:0000256" key="2">
    <source>
        <dbReference type="ARBA" id="ARBA00022801"/>
    </source>
</evidence>
<dbReference type="eggNOG" id="COG2049">
    <property type="taxonomic scope" value="Bacteria"/>
</dbReference>
<dbReference type="EC" id="3.5.1.54" evidence="7"/>
<dbReference type="InterPro" id="IPR052708">
    <property type="entry name" value="PxpC"/>
</dbReference>
<reference evidence="7 8" key="1">
    <citation type="submission" date="2014-03" db="EMBL/GenBank/DDBJ databases">
        <title>Genomics of Bifidobacteria.</title>
        <authorList>
            <person name="Ventura M."/>
            <person name="Milani C."/>
            <person name="Lugli G.A."/>
        </authorList>
    </citation>
    <scope>NUCLEOTIDE SEQUENCE [LARGE SCALE GENOMIC DNA]</scope>
    <source>
        <strain evidence="7 8">LMG 11592</strain>
    </source>
</reference>
<dbReference type="Proteomes" id="UP000029014">
    <property type="component" value="Unassembled WGS sequence"/>
</dbReference>
<dbReference type="Pfam" id="PF02682">
    <property type="entry name" value="CT_C_D"/>
    <property type="match status" value="2"/>
</dbReference>
<dbReference type="AlphaFoldDB" id="A0A087BND1"/>
<accession>A0A087BND1</accession>
<feature type="compositionally biased region" description="Low complexity" evidence="4">
    <location>
        <begin position="159"/>
        <end position="168"/>
    </location>
</feature>
<protein>
    <submittedName>
        <fullName evidence="7">Allophanate hydrolase</fullName>
        <ecNumber evidence="7">3.5.1.54</ecNumber>
        <ecNumber evidence="7">6.3.4.6</ecNumber>
    </submittedName>
</protein>
<gene>
    <name evidence="7" type="ORF">BMIN_0427</name>
</gene>